<dbReference type="Pfam" id="PF00755">
    <property type="entry name" value="Carn_acyltransf"/>
    <property type="match status" value="1"/>
</dbReference>
<keyword evidence="2" id="KW-0808">Transferase</keyword>
<gene>
    <name evidence="6" type="ORF">NP493_44g07005</name>
</gene>
<dbReference type="InterPro" id="IPR039551">
    <property type="entry name" value="Cho/carn_acyl_trans"/>
</dbReference>
<dbReference type="GO" id="GO:0004095">
    <property type="term" value="F:carnitine O-palmitoyltransferase activity"/>
    <property type="evidence" value="ECO:0007669"/>
    <property type="project" value="TreeGrafter"/>
</dbReference>
<dbReference type="InterPro" id="IPR000542">
    <property type="entry name" value="Carn_acyl_trans"/>
</dbReference>
<comment type="similarity">
    <text evidence="1">Belongs to the carnitine/choline acetyltransferase family.</text>
</comment>
<dbReference type="SUPFAM" id="SSF52777">
    <property type="entry name" value="CoA-dependent acyltransferases"/>
    <property type="match status" value="2"/>
</dbReference>
<comment type="caution">
    <text evidence="6">The sequence shown here is derived from an EMBL/GenBank/DDBJ whole genome shotgun (WGS) entry which is preliminary data.</text>
</comment>
<name>A0AAD9PBM4_RIDPI</name>
<dbReference type="Gene3D" id="3.30.559.10">
    <property type="entry name" value="Chloramphenicol acetyltransferase-like domain"/>
    <property type="match status" value="1"/>
</dbReference>
<keyword evidence="7" id="KW-1185">Reference proteome</keyword>
<evidence type="ECO:0000256" key="2">
    <source>
        <dbReference type="ARBA" id="ARBA00022679"/>
    </source>
</evidence>
<keyword evidence="3" id="KW-0012">Acyltransferase</keyword>
<dbReference type="PANTHER" id="PTHR22589:SF113">
    <property type="entry name" value="CARNITINE O-PALMITOYLTRANSFERASE 1, LIVER ISOFORM-LIKE"/>
    <property type="match status" value="1"/>
</dbReference>
<evidence type="ECO:0000259" key="5">
    <source>
        <dbReference type="Pfam" id="PF00755"/>
    </source>
</evidence>
<feature type="active site" description="Proton acceptor" evidence="4">
    <location>
        <position position="431"/>
    </location>
</feature>
<sequence>MKTHIDAAAEKLRSSKNSFYRYINPVTVGTATAASIYPVTLNAARQFSFALPLADRWQTVSRTFGTVPARVYFIVVGFSLGYGLCRGLGWLRTKLLEVLFRYQGWTNGHSVTTKVWGVVVKLVRGPGPFSTYAFESVLPRQPLPDLDNTLDTWLGVARQLLNKDEFELTEEVVEEFRHKEGPRLQAFLRDRADKNVNWLSDYWLAAAYLSNRDPIAVKSNYYQSSRVNGITDQVVRGASMLRQLIQFYELLNDESLPATLMQGLVPLCMNGFKYVFNSVRLPGEYMDTPAVFPGHAYIVVIRNGHYFKLDIYTTSATGQKSLLTAAELKQQLQKICDLAEGLEDELSVAALTSQNRAVWAKQREVLAEKNEQTLRLVESCAFVYSLDSENPKDCDECCKFAMTGNGSNRWFDKCFTSIVYPNGTSAVNVEHSVIDATVFGSVAEYCVGGERYENGDVIPDAPHTPRAITPPVRLEWDLSDVKEMITVAMQDFRQLADSIDLTVLHAPYSKGLMKKFRISPDGYIQMAIQLAFYRQHGEFVKTYEPSTHRLFALGRTETIHPISDDSKAWVQAMQPDSTVDGATKVRLLKSAVSHQMTFRLKSTQGHGCDRHLLGLYCASRELGMDIPKIFMDKAWRLPFKLSSSQTPTAVLSFKPDMDQEWWGGGFAPVCDEGYGISYVFVGDEHLNINITSWMGCDETNSRKFSKSLKDAMEDMKTILSTK</sequence>
<proteinExistence type="inferred from homology"/>
<dbReference type="EMBL" id="JAODUO010000044">
    <property type="protein sequence ID" value="KAK2191836.1"/>
    <property type="molecule type" value="Genomic_DNA"/>
</dbReference>
<dbReference type="InterPro" id="IPR042231">
    <property type="entry name" value="Cho/carn_acyl_trans_2"/>
</dbReference>
<dbReference type="Proteomes" id="UP001209878">
    <property type="component" value="Unassembled WGS sequence"/>
</dbReference>
<dbReference type="GO" id="GO:0006631">
    <property type="term" value="P:fatty acid metabolic process"/>
    <property type="evidence" value="ECO:0007669"/>
    <property type="project" value="TreeGrafter"/>
</dbReference>
<dbReference type="Gene3D" id="3.30.559.70">
    <property type="entry name" value="Choline/Carnitine o-acyltransferase, domain 2"/>
    <property type="match status" value="1"/>
</dbReference>
<organism evidence="6 7">
    <name type="scientific">Ridgeia piscesae</name>
    <name type="common">Tubeworm</name>
    <dbReference type="NCBI Taxonomy" id="27915"/>
    <lineage>
        <taxon>Eukaryota</taxon>
        <taxon>Metazoa</taxon>
        <taxon>Spiralia</taxon>
        <taxon>Lophotrochozoa</taxon>
        <taxon>Annelida</taxon>
        <taxon>Polychaeta</taxon>
        <taxon>Sedentaria</taxon>
        <taxon>Canalipalpata</taxon>
        <taxon>Sabellida</taxon>
        <taxon>Siboglinidae</taxon>
        <taxon>Ridgeia</taxon>
    </lineage>
</organism>
<protein>
    <recommendedName>
        <fullName evidence="5">Choline/carnitine acyltransferase domain-containing protein</fullName>
    </recommendedName>
</protein>
<reference evidence="6" key="1">
    <citation type="journal article" date="2023" name="Mol. Biol. Evol.">
        <title>Third-Generation Sequencing Reveals the Adaptive Role of the Epigenome in Three Deep-Sea Polychaetes.</title>
        <authorList>
            <person name="Perez M."/>
            <person name="Aroh O."/>
            <person name="Sun Y."/>
            <person name="Lan Y."/>
            <person name="Juniper S.K."/>
            <person name="Young C.R."/>
            <person name="Angers B."/>
            <person name="Qian P.Y."/>
        </authorList>
    </citation>
    <scope>NUCLEOTIDE SEQUENCE</scope>
    <source>
        <strain evidence="6">R07B-5</strain>
    </source>
</reference>
<evidence type="ECO:0000256" key="1">
    <source>
        <dbReference type="ARBA" id="ARBA00005232"/>
    </source>
</evidence>
<evidence type="ECO:0000313" key="7">
    <source>
        <dbReference type="Proteomes" id="UP001209878"/>
    </source>
</evidence>
<accession>A0AAD9PBM4</accession>
<dbReference type="PANTHER" id="PTHR22589">
    <property type="entry name" value="CARNITINE O-ACYLTRANSFERASE"/>
    <property type="match status" value="1"/>
</dbReference>
<dbReference type="GO" id="GO:0005739">
    <property type="term" value="C:mitochondrion"/>
    <property type="evidence" value="ECO:0007669"/>
    <property type="project" value="TreeGrafter"/>
</dbReference>
<dbReference type="InterPro" id="IPR023213">
    <property type="entry name" value="CAT-like_dom_sf"/>
</dbReference>
<evidence type="ECO:0000313" key="6">
    <source>
        <dbReference type="EMBL" id="KAK2191836.1"/>
    </source>
</evidence>
<evidence type="ECO:0000256" key="3">
    <source>
        <dbReference type="ARBA" id="ARBA00023315"/>
    </source>
</evidence>
<dbReference type="GO" id="GO:0009437">
    <property type="term" value="P:carnitine metabolic process"/>
    <property type="evidence" value="ECO:0007669"/>
    <property type="project" value="TreeGrafter"/>
</dbReference>
<dbReference type="AlphaFoldDB" id="A0AAD9PBM4"/>
<evidence type="ECO:0000256" key="4">
    <source>
        <dbReference type="PIRSR" id="PIRSR600542-1"/>
    </source>
</evidence>
<feature type="domain" description="Choline/carnitine acyltransferase" evidence="5">
    <location>
        <begin position="142"/>
        <end position="709"/>
    </location>
</feature>